<keyword evidence="2" id="KW-0732">Signal</keyword>
<feature type="compositionally biased region" description="Pro residues" evidence="1">
    <location>
        <begin position="81"/>
        <end position="99"/>
    </location>
</feature>
<feature type="chain" id="PRO_5026286399" description="ADP-ribosylation" evidence="2">
    <location>
        <begin position="17"/>
        <end position="465"/>
    </location>
</feature>
<evidence type="ECO:0008006" key="5">
    <source>
        <dbReference type="Google" id="ProtNLM"/>
    </source>
</evidence>
<gene>
    <name evidence="3" type="ORF">K458DRAFT_390993</name>
</gene>
<sequence length="465" mass="50737">MRFSVLHLLLLGTALAAPIQDLEQASKRAEENSLIARGLVPILPRIPAFVPPKPIKPPVNGPDAPVSPKPPVGGPDAPTTPDTPAPLRPNPDPAKPPTDTPENPGLIPNDDPKPKPPATDPDVPVRPNDPDAPATQPESCVLKRCVGPYEPLAGAPESWKTGGVDYPEKGFKTHKTLDKVNAGEQEANPRFTGDLTDNGRYVRNIKPDSKAPDREYLKDPRWKDAFAQDQKFSETEILNRQTQLDEFNNWKNGDFADQLRRQGASEDDIFMAQLSQDLDGAAMVRTLENPEKGSVVVKASFNNEKDLYRKYTGEVGENPATGRPYTYERPGFGNKAEEVGWTDQLMANWRKSAADAGVDVKSLKYIAQDDITRHTATQQVIDGVMEVMEGRVGTMLTVRRTGGSAKETASFDALAGTVHGQRPIQMATDHHVELGNPTVDAFHVLKSADGRYDMVIEFGHAAPTA</sequence>
<evidence type="ECO:0000256" key="1">
    <source>
        <dbReference type="SAM" id="MobiDB-lite"/>
    </source>
</evidence>
<dbReference type="AlphaFoldDB" id="A0A6G1IW79"/>
<feature type="compositionally biased region" description="Low complexity" evidence="1">
    <location>
        <begin position="120"/>
        <end position="134"/>
    </location>
</feature>
<keyword evidence="4" id="KW-1185">Reference proteome</keyword>
<proteinExistence type="predicted"/>
<dbReference type="Proteomes" id="UP000799291">
    <property type="component" value="Unassembled WGS sequence"/>
</dbReference>
<reference evidence="3" key="1">
    <citation type="journal article" date="2020" name="Stud. Mycol.">
        <title>101 Dothideomycetes genomes: a test case for predicting lifestyles and emergence of pathogens.</title>
        <authorList>
            <person name="Haridas S."/>
            <person name="Albert R."/>
            <person name="Binder M."/>
            <person name="Bloem J."/>
            <person name="Labutti K."/>
            <person name="Salamov A."/>
            <person name="Andreopoulos B."/>
            <person name="Baker S."/>
            <person name="Barry K."/>
            <person name="Bills G."/>
            <person name="Bluhm B."/>
            <person name="Cannon C."/>
            <person name="Castanera R."/>
            <person name="Culley D."/>
            <person name="Daum C."/>
            <person name="Ezra D."/>
            <person name="Gonzalez J."/>
            <person name="Henrissat B."/>
            <person name="Kuo A."/>
            <person name="Liang C."/>
            <person name="Lipzen A."/>
            <person name="Lutzoni F."/>
            <person name="Magnuson J."/>
            <person name="Mondo S."/>
            <person name="Nolan M."/>
            <person name="Ohm R."/>
            <person name="Pangilinan J."/>
            <person name="Park H.-J."/>
            <person name="Ramirez L."/>
            <person name="Alfaro M."/>
            <person name="Sun H."/>
            <person name="Tritt A."/>
            <person name="Yoshinaga Y."/>
            <person name="Zwiers L.-H."/>
            <person name="Turgeon B."/>
            <person name="Goodwin S."/>
            <person name="Spatafora J."/>
            <person name="Crous P."/>
            <person name="Grigoriev I."/>
        </authorList>
    </citation>
    <scope>NUCLEOTIDE SEQUENCE</scope>
    <source>
        <strain evidence="3">CBS 122367</strain>
    </source>
</reference>
<evidence type="ECO:0000313" key="4">
    <source>
        <dbReference type="Proteomes" id="UP000799291"/>
    </source>
</evidence>
<dbReference type="EMBL" id="MU005587">
    <property type="protein sequence ID" value="KAF2682507.1"/>
    <property type="molecule type" value="Genomic_DNA"/>
</dbReference>
<accession>A0A6G1IW79</accession>
<protein>
    <recommendedName>
        <fullName evidence="5">ADP-ribosylation</fullName>
    </recommendedName>
</protein>
<feature type="compositionally biased region" description="Pro residues" evidence="1">
    <location>
        <begin position="52"/>
        <end position="73"/>
    </location>
</feature>
<name>A0A6G1IW79_9PLEO</name>
<feature type="signal peptide" evidence="2">
    <location>
        <begin position="1"/>
        <end position="16"/>
    </location>
</feature>
<feature type="region of interest" description="Disordered" evidence="1">
    <location>
        <begin position="187"/>
        <end position="212"/>
    </location>
</feature>
<dbReference type="OrthoDB" id="5337308at2759"/>
<organism evidence="3 4">
    <name type="scientific">Lentithecium fluviatile CBS 122367</name>
    <dbReference type="NCBI Taxonomy" id="1168545"/>
    <lineage>
        <taxon>Eukaryota</taxon>
        <taxon>Fungi</taxon>
        <taxon>Dikarya</taxon>
        <taxon>Ascomycota</taxon>
        <taxon>Pezizomycotina</taxon>
        <taxon>Dothideomycetes</taxon>
        <taxon>Pleosporomycetidae</taxon>
        <taxon>Pleosporales</taxon>
        <taxon>Massarineae</taxon>
        <taxon>Lentitheciaceae</taxon>
        <taxon>Lentithecium</taxon>
    </lineage>
</organism>
<dbReference type="PRINTS" id="PR01217">
    <property type="entry name" value="PRICHEXTENSN"/>
</dbReference>
<evidence type="ECO:0000313" key="3">
    <source>
        <dbReference type="EMBL" id="KAF2682507.1"/>
    </source>
</evidence>
<evidence type="ECO:0000256" key="2">
    <source>
        <dbReference type="SAM" id="SignalP"/>
    </source>
</evidence>
<feature type="region of interest" description="Disordered" evidence="1">
    <location>
        <begin position="52"/>
        <end position="139"/>
    </location>
</feature>